<evidence type="ECO:0000256" key="1">
    <source>
        <dbReference type="ARBA" id="ARBA00022801"/>
    </source>
</evidence>
<dbReference type="AlphaFoldDB" id="A0A2T3AJ81"/>
<keyword evidence="1" id="KW-0378">Hydrolase</keyword>
<dbReference type="InParanoid" id="A0A2T3AJ81"/>
<feature type="chain" id="PRO_5015644018" evidence="2">
    <location>
        <begin position="18"/>
        <end position="535"/>
    </location>
</feature>
<proteinExistence type="predicted"/>
<dbReference type="InterPro" id="IPR029033">
    <property type="entry name" value="His_PPase_superfam"/>
</dbReference>
<dbReference type="OrthoDB" id="6509975at2759"/>
<keyword evidence="4" id="KW-1185">Reference proteome</keyword>
<organism evidence="3 4">
    <name type="scientific">Coniella lustricola</name>
    <dbReference type="NCBI Taxonomy" id="2025994"/>
    <lineage>
        <taxon>Eukaryota</taxon>
        <taxon>Fungi</taxon>
        <taxon>Dikarya</taxon>
        <taxon>Ascomycota</taxon>
        <taxon>Pezizomycotina</taxon>
        <taxon>Sordariomycetes</taxon>
        <taxon>Sordariomycetidae</taxon>
        <taxon>Diaporthales</taxon>
        <taxon>Schizoparmaceae</taxon>
        <taxon>Coniella</taxon>
    </lineage>
</organism>
<gene>
    <name evidence="3" type="ORF">BD289DRAFT_382887</name>
</gene>
<dbReference type="PANTHER" id="PTHR20963">
    <property type="entry name" value="MULTIPLE INOSITOL POLYPHOSPHATE PHOSPHATASE-RELATED"/>
    <property type="match status" value="1"/>
</dbReference>
<dbReference type="Pfam" id="PF00328">
    <property type="entry name" value="His_Phos_2"/>
    <property type="match status" value="1"/>
</dbReference>
<name>A0A2T3AJ81_9PEZI</name>
<dbReference type="GO" id="GO:0003993">
    <property type="term" value="F:acid phosphatase activity"/>
    <property type="evidence" value="ECO:0007669"/>
    <property type="project" value="TreeGrafter"/>
</dbReference>
<dbReference type="EMBL" id="KZ678383">
    <property type="protein sequence ID" value="PSS00542.1"/>
    <property type="molecule type" value="Genomic_DNA"/>
</dbReference>
<evidence type="ECO:0000313" key="4">
    <source>
        <dbReference type="Proteomes" id="UP000241462"/>
    </source>
</evidence>
<dbReference type="SUPFAM" id="SSF53254">
    <property type="entry name" value="Phosphoglycerate mutase-like"/>
    <property type="match status" value="1"/>
</dbReference>
<dbReference type="Gene3D" id="3.40.50.1240">
    <property type="entry name" value="Phosphoglycerate mutase-like"/>
    <property type="match status" value="1"/>
</dbReference>
<dbReference type="PANTHER" id="PTHR20963:SF43">
    <property type="entry name" value="PUTATIVE (AFU_ORTHOLOGUE AFUA_7G01240)-RELATED"/>
    <property type="match status" value="1"/>
</dbReference>
<keyword evidence="2" id="KW-0732">Signal</keyword>
<sequence>MQASLVAALAVASLAQARSSSNTSVSLETDINKIQRYWGQISPYTDNAESLFGVEDVGLPDGCAIEQAHLLQRHANRGPTSYFDDGINDDRFAQKLANWNGSATFSGPLSFLNTYSYPLNSDGYLTNLGAQTEFAAGASFWNRYGRLLFDAVPGQLAYNATYSNGTARPKPVLRTTSQSRMVNTEINWALGFFGPSFLVVPDPTLANATSAFDVLVIPEGGSENNTLAAYDSCFGDYVYDVGYMGDLDLTTYIPKYLAAATERLSQYVPDGFNLTANDTYAMQSICAYETTSMGESQFCGFFTLEEWDGFELTLDTEYYYDYSWGQPTGRAQGIGYLQELLARLQNEYIDVSNTSVNSTLTDNPTTFPLGREFYADFSHDDIIISVLTAMSMDYFKDAPDYTQYPADPDRKFKVSEMTPFGARLVTEVIGCSSASPTAKPDHSTVYSRSANGYNAENATYKFIRQRLNNAILPLDSIRGGLCSGRSDGLCSLTDFIQSQSNSTELSNYQYSCFGNYTINYDEAIAGIDWDGTIFP</sequence>
<reference evidence="3 4" key="1">
    <citation type="journal article" date="2018" name="Mycol. Prog.">
        <title>Coniella lustricola, a new species from submerged detritus.</title>
        <authorList>
            <person name="Raudabaugh D.B."/>
            <person name="Iturriaga T."/>
            <person name="Carver A."/>
            <person name="Mondo S."/>
            <person name="Pangilinan J."/>
            <person name="Lipzen A."/>
            <person name="He G."/>
            <person name="Amirebrahimi M."/>
            <person name="Grigoriev I.V."/>
            <person name="Miller A.N."/>
        </authorList>
    </citation>
    <scope>NUCLEOTIDE SEQUENCE [LARGE SCALE GENOMIC DNA]</scope>
    <source>
        <strain evidence="3 4">B22-T-1</strain>
    </source>
</reference>
<dbReference type="Proteomes" id="UP000241462">
    <property type="component" value="Unassembled WGS sequence"/>
</dbReference>
<accession>A0A2T3AJ81</accession>
<evidence type="ECO:0000256" key="2">
    <source>
        <dbReference type="SAM" id="SignalP"/>
    </source>
</evidence>
<dbReference type="CDD" id="cd07061">
    <property type="entry name" value="HP_HAP_like"/>
    <property type="match status" value="1"/>
</dbReference>
<evidence type="ECO:0000313" key="3">
    <source>
        <dbReference type="EMBL" id="PSS00542.1"/>
    </source>
</evidence>
<dbReference type="STRING" id="2025994.A0A2T3AJ81"/>
<protein>
    <submittedName>
        <fullName evidence="3">Histidine phosphatase superfamily</fullName>
    </submittedName>
</protein>
<dbReference type="InterPro" id="IPR000560">
    <property type="entry name" value="His_Pase_clade-2"/>
</dbReference>
<feature type="signal peptide" evidence="2">
    <location>
        <begin position="1"/>
        <end position="17"/>
    </location>
</feature>